<dbReference type="Proteomes" id="UP001141806">
    <property type="component" value="Unassembled WGS sequence"/>
</dbReference>
<evidence type="ECO:0000313" key="2">
    <source>
        <dbReference type="EMBL" id="KAJ4958813.1"/>
    </source>
</evidence>
<organism evidence="2 3">
    <name type="scientific">Protea cynaroides</name>
    <dbReference type="NCBI Taxonomy" id="273540"/>
    <lineage>
        <taxon>Eukaryota</taxon>
        <taxon>Viridiplantae</taxon>
        <taxon>Streptophyta</taxon>
        <taxon>Embryophyta</taxon>
        <taxon>Tracheophyta</taxon>
        <taxon>Spermatophyta</taxon>
        <taxon>Magnoliopsida</taxon>
        <taxon>Proteales</taxon>
        <taxon>Proteaceae</taxon>
        <taxon>Protea</taxon>
    </lineage>
</organism>
<dbReference type="AlphaFoldDB" id="A0A9Q0H395"/>
<gene>
    <name evidence="2" type="ORF">NE237_025924</name>
</gene>
<comment type="caution">
    <text evidence="2">The sequence shown here is derived from an EMBL/GenBank/DDBJ whole genome shotgun (WGS) entry which is preliminary data.</text>
</comment>
<protein>
    <submittedName>
        <fullName evidence="2">Uncharacterized protein</fullName>
    </submittedName>
</protein>
<evidence type="ECO:0000313" key="3">
    <source>
        <dbReference type="Proteomes" id="UP001141806"/>
    </source>
</evidence>
<feature type="compositionally biased region" description="Basic and acidic residues" evidence="1">
    <location>
        <begin position="9"/>
        <end position="19"/>
    </location>
</feature>
<feature type="region of interest" description="Disordered" evidence="1">
    <location>
        <begin position="1"/>
        <end position="43"/>
    </location>
</feature>
<sequence>MPRVNRKSTRAEKGSRKDDDLAEQSSPVQSKWAEDQRGRKCRSRTEEEGFTDWVFQTASTCSGGKRREKKSKQRDLVQIKQHGLFKAVAVPTMNCTETRLDAIGA</sequence>
<keyword evidence="3" id="KW-1185">Reference proteome</keyword>
<reference evidence="2" key="1">
    <citation type="journal article" date="2023" name="Plant J.">
        <title>The genome of the king protea, Protea cynaroides.</title>
        <authorList>
            <person name="Chang J."/>
            <person name="Duong T.A."/>
            <person name="Schoeman C."/>
            <person name="Ma X."/>
            <person name="Roodt D."/>
            <person name="Barker N."/>
            <person name="Li Z."/>
            <person name="Van de Peer Y."/>
            <person name="Mizrachi E."/>
        </authorList>
    </citation>
    <scope>NUCLEOTIDE SEQUENCE</scope>
    <source>
        <tissue evidence="2">Young leaves</tissue>
    </source>
</reference>
<dbReference type="EMBL" id="JAMYWD010000010">
    <property type="protein sequence ID" value="KAJ4958813.1"/>
    <property type="molecule type" value="Genomic_DNA"/>
</dbReference>
<feature type="compositionally biased region" description="Basic and acidic residues" evidence="1">
    <location>
        <begin position="32"/>
        <end position="43"/>
    </location>
</feature>
<accession>A0A9Q0H395</accession>
<name>A0A9Q0H395_9MAGN</name>
<proteinExistence type="predicted"/>
<evidence type="ECO:0000256" key="1">
    <source>
        <dbReference type="SAM" id="MobiDB-lite"/>
    </source>
</evidence>